<dbReference type="AlphaFoldDB" id="A0AAD0QJZ6"/>
<reference evidence="1 3" key="2">
    <citation type="submission" date="2018-07" db="EMBL/GenBank/DDBJ databases">
        <title>Complete genome of the Arcobacter trophiarum type strain LMG 25534.</title>
        <authorList>
            <person name="Miller W.G."/>
            <person name="Yee E."/>
        </authorList>
    </citation>
    <scope>NUCLEOTIDE SEQUENCE [LARGE SCALE GENOMIC DNA]</scope>
    <source>
        <strain evidence="1 3">LMG 25534</strain>
    </source>
</reference>
<sequence length="71" mass="8309">MQELIVSKEELVELFKDEKIVDTGRGWYMDDGFVDIIALHEVEPKFLQDLANAKLYKIVPTSYKNHIKLNK</sequence>
<organism evidence="1 3">
    <name type="scientific">Aliarcobacter trophiarum LMG 25534</name>
    <dbReference type="NCBI Taxonomy" id="1032241"/>
    <lineage>
        <taxon>Bacteria</taxon>
        <taxon>Pseudomonadati</taxon>
        <taxon>Campylobacterota</taxon>
        <taxon>Epsilonproteobacteria</taxon>
        <taxon>Campylobacterales</taxon>
        <taxon>Arcobacteraceae</taxon>
        <taxon>Aliarcobacter</taxon>
    </lineage>
</organism>
<dbReference type="KEGG" id="atp:ATR_1266"/>
<proteinExistence type="predicted"/>
<accession>A0AAD0QJZ6</accession>
<dbReference type="RefSeq" id="WP_115428624.1">
    <property type="nucleotide sequence ID" value="NZ_CP031367.1"/>
</dbReference>
<evidence type="ECO:0000313" key="3">
    <source>
        <dbReference type="Proteomes" id="UP000254504"/>
    </source>
</evidence>
<keyword evidence="4" id="KW-1185">Reference proteome</keyword>
<dbReference type="EMBL" id="CP031367">
    <property type="protein sequence ID" value="AXK49124.1"/>
    <property type="molecule type" value="Genomic_DNA"/>
</dbReference>
<evidence type="ECO:0000313" key="2">
    <source>
        <dbReference type="EMBL" id="RXJ89326.1"/>
    </source>
</evidence>
<dbReference type="EMBL" id="PDKD01000025">
    <property type="protein sequence ID" value="RXJ89326.1"/>
    <property type="molecule type" value="Genomic_DNA"/>
</dbReference>
<evidence type="ECO:0000313" key="4">
    <source>
        <dbReference type="Proteomes" id="UP000289132"/>
    </source>
</evidence>
<gene>
    <name evidence="1" type="ORF">ATR_1266</name>
    <name evidence="2" type="ORF">CRU87_09460</name>
</gene>
<name>A0AAD0QJZ6_9BACT</name>
<evidence type="ECO:0000313" key="1">
    <source>
        <dbReference type="EMBL" id="AXK49124.1"/>
    </source>
</evidence>
<dbReference type="Proteomes" id="UP000289132">
    <property type="component" value="Unassembled WGS sequence"/>
</dbReference>
<reference evidence="2 4" key="1">
    <citation type="submission" date="2017-10" db="EMBL/GenBank/DDBJ databases">
        <title>Genomics of the genus Arcobacter.</title>
        <authorList>
            <person name="Perez-Cataluna A."/>
            <person name="Figueras M.J."/>
        </authorList>
    </citation>
    <scope>NUCLEOTIDE SEQUENCE [LARGE SCALE GENOMIC DNA]</scope>
    <source>
        <strain evidence="2 4">LMG 25534</strain>
    </source>
</reference>
<protein>
    <submittedName>
        <fullName evidence="1">Uncharacterized protein</fullName>
    </submittedName>
</protein>
<dbReference type="Proteomes" id="UP000254504">
    <property type="component" value="Chromosome"/>
</dbReference>